<name>A0A7Z9BSC7_9CYAN</name>
<evidence type="ECO:0000256" key="7">
    <source>
        <dbReference type="ARBA" id="ARBA00023125"/>
    </source>
</evidence>
<sequence>MQVTKTLFQNKILNNAIRNFTFPDDLLDRHEILQRWINTLKAGTLEKVKETSLQGDFLKDIFQDILGYRSVISGEGKTWEIHAEQTISDGGGFADGALGLFTAIEGKAGKVKLQGKIIAPIELKSAKNDLDRPAPGRKLSAVEQGWQYANYTENCRWVIVSNYRELRLYQLTKTPAYFERFLLTDLEAIANFKKLYYLLCRTNFLPKTGQQQSIIDRLLADSDTAQQEITEQLYQDYYNVRINLVNHFCFTGPKNLPNRDNILIEKAQKTLDRILFLAFCQDRGLLPKNTLNNAHDYKDPYHTKLIWDNYKSVFSWVDKGNEDPPIPGYNGGLFEHDPLLDEQLTVPDPLCTQLKNLTKYDFETEVSVDILGHIFEQSITDLEALKAKTQNQDFNQKSGKRKTQGIFYTPAFITQYIVQVALGAYLKQKEDELRDRFQLNITTKTPKKQQKSAEIEFWQTYRDQILKQTKVCDPACGSGAFLIAAFDYLFQDYQRVNQALSSLLITPETELERLDTMILTQNLYGVDLSAESVEITKLSLWLKTAEPGKSLTDLDDNIKQGNSIIADADFTDKPFNWETEFPEVFAKGGFDVVIGNPPYVRQELLSPIKPYLKDHYQSYNGVADLYAYFYEKGLNILKPAGKLSYIVTNKWLKAGYGEPLRRFFIENSTFEQIIDFGHAPIFEDADTFPCIISVYKLSPSQVETTELKTSIPSEFNVKLCPIPKEKLVNINLTQYVQNQGYDVAWSRFTSESWNLERPDVEELMNKIQRVGIPLKDFAGVKPLYGIKTGLNEAFLIDDETKNKIVQADPKSAEIIKPLLRGQDIKRWYSTSENLWIIFTRRGLEIDDYPAIKNHLNSYRQKLEPCPKNWNKNQEGEWLGRKAGHYQWYEIQDAVDYWEILEQPKILYQEINTYPAYTIDRNNYYVNNKVFILPKADFYICGCLNSPLGWWIAYQLFPKMIGDSVTPRGDLMINFPIGEPTDQIRDEVESIVTRLIEITKTNQTANDDVLTWLQIQYKVKKISRKLESFADLSFEELIEEVIKQLPKSKSSDPLGVKGLKSIREAYNEYVPAIQTRKQEALNLEKRLSDLVNQAYQLTPEEIELIWKTAPPRMPFYPS</sequence>
<evidence type="ECO:0000256" key="5">
    <source>
        <dbReference type="ARBA" id="ARBA00022691"/>
    </source>
</evidence>
<dbReference type="EC" id="2.1.1.72" evidence="2"/>
<dbReference type="OrthoDB" id="564694at2"/>
<dbReference type="GO" id="GO:0004519">
    <property type="term" value="F:endonuclease activity"/>
    <property type="evidence" value="ECO:0007669"/>
    <property type="project" value="UniProtKB-KW"/>
</dbReference>
<keyword evidence="4" id="KW-0808">Transferase</keyword>
<dbReference type="InterPro" id="IPR050953">
    <property type="entry name" value="N4_N6_ade-DNA_methylase"/>
</dbReference>
<evidence type="ECO:0000256" key="2">
    <source>
        <dbReference type="ARBA" id="ARBA00011900"/>
    </source>
</evidence>
<dbReference type="EMBL" id="CZCU02000149">
    <property type="protein sequence ID" value="VXD21854.1"/>
    <property type="molecule type" value="Genomic_DNA"/>
</dbReference>
<keyword evidence="7" id="KW-0238">DNA-binding</keyword>
<dbReference type="AlphaFoldDB" id="A0A7Z9BSC7"/>
<dbReference type="Proteomes" id="UP000184550">
    <property type="component" value="Unassembled WGS sequence"/>
</dbReference>
<keyword evidence="12" id="KW-1185">Reference proteome</keyword>
<protein>
    <recommendedName>
        <fullName evidence="2">site-specific DNA-methyltransferase (adenine-specific)</fullName>
        <ecNumber evidence="2">2.1.1.72</ecNumber>
    </recommendedName>
</protein>
<evidence type="ECO:0000313" key="11">
    <source>
        <dbReference type="EMBL" id="VXD21854.1"/>
    </source>
</evidence>
<feature type="domain" description="TaqI-like C-terminal specificity" evidence="10">
    <location>
        <begin position="816"/>
        <end position="956"/>
    </location>
</feature>
<feature type="domain" description="Type II methyltransferase M.TaqI-like" evidence="9">
    <location>
        <begin position="521"/>
        <end position="682"/>
    </location>
</feature>
<dbReference type="GO" id="GO:0003677">
    <property type="term" value="F:DNA binding"/>
    <property type="evidence" value="ECO:0007669"/>
    <property type="project" value="UniProtKB-KW"/>
</dbReference>
<accession>A0A7Z9BSC7</accession>
<dbReference type="Pfam" id="PF12950">
    <property type="entry name" value="TaqI_C"/>
    <property type="match status" value="1"/>
</dbReference>
<comment type="caution">
    <text evidence="11">The sequence shown here is derived from an EMBL/GenBank/DDBJ whole genome shotgun (WGS) entry which is preliminary data.</text>
</comment>
<dbReference type="PANTHER" id="PTHR33841:SF5">
    <property type="entry name" value="DNA METHYLASE (MODIFICATION METHYLASE) (METHYLTRANSFERASE)-RELATED"/>
    <property type="match status" value="1"/>
</dbReference>
<evidence type="ECO:0000256" key="6">
    <source>
        <dbReference type="ARBA" id="ARBA00022747"/>
    </source>
</evidence>
<comment type="similarity">
    <text evidence="1">Belongs to the N(4)/N(6)-methyltransferase family.</text>
</comment>
<dbReference type="PROSITE" id="PS00092">
    <property type="entry name" value="N6_MTASE"/>
    <property type="match status" value="1"/>
</dbReference>
<evidence type="ECO:0000313" key="12">
    <source>
        <dbReference type="Proteomes" id="UP000184550"/>
    </source>
</evidence>
<dbReference type="GO" id="GO:0009307">
    <property type="term" value="P:DNA restriction-modification system"/>
    <property type="evidence" value="ECO:0007669"/>
    <property type="project" value="UniProtKB-KW"/>
</dbReference>
<dbReference type="InterPro" id="IPR011639">
    <property type="entry name" value="MethylTrfase_TaqI-like_dom"/>
</dbReference>
<dbReference type="InterPro" id="IPR029063">
    <property type="entry name" value="SAM-dependent_MTases_sf"/>
</dbReference>
<comment type="catalytic activity">
    <reaction evidence="8">
        <text>a 2'-deoxyadenosine in DNA + S-adenosyl-L-methionine = an N(6)-methyl-2'-deoxyadenosine in DNA + S-adenosyl-L-homocysteine + H(+)</text>
        <dbReference type="Rhea" id="RHEA:15197"/>
        <dbReference type="Rhea" id="RHEA-COMP:12418"/>
        <dbReference type="Rhea" id="RHEA-COMP:12419"/>
        <dbReference type="ChEBI" id="CHEBI:15378"/>
        <dbReference type="ChEBI" id="CHEBI:57856"/>
        <dbReference type="ChEBI" id="CHEBI:59789"/>
        <dbReference type="ChEBI" id="CHEBI:90615"/>
        <dbReference type="ChEBI" id="CHEBI:90616"/>
        <dbReference type="EC" id="2.1.1.72"/>
    </reaction>
</comment>
<organism evidence="11 12">
    <name type="scientific">Planktothrix serta PCC 8927</name>
    <dbReference type="NCBI Taxonomy" id="671068"/>
    <lineage>
        <taxon>Bacteria</taxon>
        <taxon>Bacillati</taxon>
        <taxon>Cyanobacteriota</taxon>
        <taxon>Cyanophyceae</taxon>
        <taxon>Oscillatoriophycideae</taxon>
        <taxon>Oscillatoriales</taxon>
        <taxon>Microcoleaceae</taxon>
        <taxon>Planktothrix</taxon>
    </lineage>
</organism>
<evidence type="ECO:0000256" key="8">
    <source>
        <dbReference type="ARBA" id="ARBA00047942"/>
    </source>
</evidence>
<evidence type="ECO:0000256" key="1">
    <source>
        <dbReference type="ARBA" id="ARBA00006594"/>
    </source>
</evidence>
<keyword evidence="11" id="KW-0255">Endonuclease</keyword>
<dbReference type="PANTHER" id="PTHR33841">
    <property type="entry name" value="DNA METHYLTRANSFERASE YEEA-RELATED"/>
    <property type="match status" value="1"/>
</dbReference>
<dbReference type="RefSeq" id="WP_083624244.1">
    <property type="nucleotide sequence ID" value="NZ_LR734877.1"/>
</dbReference>
<dbReference type="InterPro" id="IPR025931">
    <property type="entry name" value="TaqI_C"/>
</dbReference>
<dbReference type="Pfam" id="PF07669">
    <property type="entry name" value="Eco57I"/>
    <property type="match status" value="1"/>
</dbReference>
<dbReference type="GO" id="GO:0009007">
    <property type="term" value="F:site-specific DNA-methyltransferase (adenine-specific) activity"/>
    <property type="evidence" value="ECO:0007669"/>
    <property type="project" value="UniProtKB-EC"/>
</dbReference>
<gene>
    <name evidence="11" type="ORF">PL8927_720250</name>
</gene>
<keyword evidence="11" id="KW-0378">Hydrolase</keyword>
<proteinExistence type="inferred from homology"/>
<reference evidence="11" key="1">
    <citation type="submission" date="2019-10" db="EMBL/GenBank/DDBJ databases">
        <authorList>
            <consortium name="Genoscope - CEA"/>
            <person name="William W."/>
        </authorList>
    </citation>
    <scope>NUCLEOTIDE SEQUENCE [LARGE SCALE GENOMIC DNA]</scope>
    <source>
        <strain evidence="11">BBR_PRJEB10992</strain>
    </source>
</reference>
<dbReference type="Gene3D" id="3.40.50.150">
    <property type="entry name" value="Vaccinia Virus protein VP39"/>
    <property type="match status" value="1"/>
</dbReference>
<evidence type="ECO:0000256" key="4">
    <source>
        <dbReference type="ARBA" id="ARBA00022679"/>
    </source>
</evidence>
<dbReference type="SUPFAM" id="SSF53335">
    <property type="entry name" value="S-adenosyl-L-methionine-dependent methyltransferases"/>
    <property type="match status" value="1"/>
</dbReference>
<keyword evidence="6" id="KW-0680">Restriction system</keyword>
<evidence type="ECO:0000259" key="10">
    <source>
        <dbReference type="Pfam" id="PF12950"/>
    </source>
</evidence>
<evidence type="ECO:0000259" key="9">
    <source>
        <dbReference type="Pfam" id="PF07669"/>
    </source>
</evidence>
<evidence type="ECO:0000256" key="3">
    <source>
        <dbReference type="ARBA" id="ARBA00022603"/>
    </source>
</evidence>
<keyword evidence="3" id="KW-0489">Methyltransferase</keyword>
<keyword evidence="5" id="KW-0949">S-adenosyl-L-methionine</keyword>
<keyword evidence="11" id="KW-0540">Nuclease</keyword>
<dbReference type="GO" id="GO:0032259">
    <property type="term" value="P:methylation"/>
    <property type="evidence" value="ECO:0007669"/>
    <property type="project" value="UniProtKB-KW"/>
</dbReference>
<dbReference type="PRINTS" id="PR00507">
    <property type="entry name" value="N12N6MTFRASE"/>
</dbReference>
<dbReference type="InterPro" id="IPR002052">
    <property type="entry name" value="DNA_methylase_N6_adenine_CS"/>
</dbReference>